<feature type="compositionally biased region" description="Polar residues" evidence="1">
    <location>
        <begin position="456"/>
        <end position="478"/>
    </location>
</feature>
<keyword evidence="3" id="KW-1185">Reference proteome</keyword>
<dbReference type="EMBL" id="KV878212">
    <property type="protein sequence ID" value="OJJ36066.1"/>
    <property type="molecule type" value="Genomic_DNA"/>
</dbReference>
<feature type="region of interest" description="Disordered" evidence="1">
    <location>
        <begin position="284"/>
        <end position="340"/>
    </location>
</feature>
<dbReference type="GO" id="GO:0004525">
    <property type="term" value="F:ribonuclease III activity"/>
    <property type="evidence" value="ECO:0007669"/>
    <property type="project" value="InterPro"/>
</dbReference>
<dbReference type="RefSeq" id="XP_040689742.1">
    <property type="nucleotide sequence ID" value="XM_040837896.1"/>
</dbReference>
<dbReference type="SUPFAM" id="SSF69065">
    <property type="entry name" value="RNase III domain-like"/>
    <property type="match status" value="1"/>
</dbReference>
<dbReference type="VEuPathDB" id="FungiDB:ASPWEDRAFT_535116"/>
<dbReference type="AlphaFoldDB" id="A0A1L9RMA4"/>
<gene>
    <name evidence="2" type="ORF">ASPWEDRAFT_535116</name>
</gene>
<reference evidence="3" key="1">
    <citation type="journal article" date="2017" name="Genome Biol.">
        <title>Comparative genomics reveals high biological diversity and specific adaptations in the industrially and medically important fungal genus Aspergillus.</title>
        <authorList>
            <person name="de Vries R.P."/>
            <person name="Riley R."/>
            <person name="Wiebenga A."/>
            <person name="Aguilar-Osorio G."/>
            <person name="Amillis S."/>
            <person name="Uchima C.A."/>
            <person name="Anderluh G."/>
            <person name="Asadollahi M."/>
            <person name="Askin M."/>
            <person name="Barry K."/>
            <person name="Battaglia E."/>
            <person name="Bayram O."/>
            <person name="Benocci T."/>
            <person name="Braus-Stromeyer S.A."/>
            <person name="Caldana C."/>
            <person name="Canovas D."/>
            <person name="Cerqueira G.C."/>
            <person name="Chen F."/>
            <person name="Chen W."/>
            <person name="Choi C."/>
            <person name="Clum A."/>
            <person name="Dos Santos R.A."/>
            <person name="Damasio A.R."/>
            <person name="Diallinas G."/>
            <person name="Emri T."/>
            <person name="Fekete E."/>
            <person name="Flipphi M."/>
            <person name="Freyberg S."/>
            <person name="Gallo A."/>
            <person name="Gournas C."/>
            <person name="Habgood R."/>
            <person name="Hainaut M."/>
            <person name="Harispe M.L."/>
            <person name="Henrissat B."/>
            <person name="Hilden K.S."/>
            <person name="Hope R."/>
            <person name="Hossain A."/>
            <person name="Karabika E."/>
            <person name="Karaffa L."/>
            <person name="Karanyi Z."/>
            <person name="Krasevec N."/>
            <person name="Kuo A."/>
            <person name="Kusch H."/>
            <person name="LaButti K."/>
            <person name="Lagendijk E.L."/>
            <person name="Lapidus A."/>
            <person name="Levasseur A."/>
            <person name="Lindquist E."/>
            <person name="Lipzen A."/>
            <person name="Logrieco A.F."/>
            <person name="MacCabe A."/>
            <person name="Maekelae M.R."/>
            <person name="Malavazi I."/>
            <person name="Melin P."/>
            <person name="Meyer V."/>
            <person name="Mielnichuk N."/>
            <person name="Miskei M."/>
            <person name="Molnar A.P."/>
            <person name="Mule G."/>
            <person name="Ngan C.Y."/>
            <person name="Orejas M."/>
            <person name="Orosz E."/>
            <person name="Ouedraogo J.P."/>
            <person name="Overkamp K.M."/>
            <person name="Park H.-S."/>
            <person name="Perrone G."/>
            <person name="Piumi F."/>
            <person name="Punt P.J."/>
            <person name="Ram A.F."/>
            <person name="Ramon A."/>
            <person name="Rauscher S."/>
            <person name="Record E."/>
            <person name="Riano-Pachon D.M."/>
            <person name="Robert V."/>
            <person name="Roehrig J."/>
            <person name="Ruller R."/>
            <person name="Salamov A."/>
            <person name="Salih N.S."/>
            <person name="Samson R.A."/>
            <person name="Sandor E."/>
            <person name="Sanguinetti M."/>
            <person name="Schuetze T."/>
            <person name="Sepcic K."/>
            <person name="Shelest E."/>
            <person name="Sherlock G."/>
            <person name="Sophianopoulou V."/>
            <person name="Squina F.M."/>
            <person name="Sun H."/>
            <person name="Susca A."/>
            <person name="Todd R.B."/>
            <person name="Tsang A."/>
            <person name="Unkles S.E."/>
            <person name="van de Wiele N."/>
            <person name="van Rossen-Uffink D."/>
            <person name="Oliveira J.V."/>
            <person name="Vesth T.C."/>
            <person name="Visser J."/>
            <person name="Yu J.-H."/>
            <person name="Zhou M."/>
            <person name="Andersen M.R."/>
            <person name="Archer D.B."/>
            <person name="Baker S.E."/>
            <person name="Benoit I."/>
            <person name="Brakhage A.A."/>
            <person name="Braus G.H."/>
            <person name="Fischer R."/>
            <person name="Frisvad J.C."/>
            <person name="Goldman G.H."/>
            <person name="Houbraken J."/>
            <person name="Oakley B."/>
            <person name="Pocsi I."/>
            <person name="Scazzocchio C."/>
            <person name="Seiboth B."/>
            <person name="vanKuyk P.A."/>
            <person name="Wortman J."/>
            <person name="Dyer P.S."/>
            <person name="Grigoriev I.V."/>
        </authorList>
    </citation>
    <scope>NUCLEOTIDE SEQUENCE [LARGE SCALE GENOMIC DNA]</scope>
    <source>
        <strain evidence="3">DTO 134E9</strain>
    </source>
</reference>
<dbReference type="GeneID" id="63753744"/>
<name>A0A1L9RMA4_ASPWE</name>
<evidence type="ECO:0000313" key="3">
    <source>
        <dbReference type="Proteomes" id="UP000184383"/>
    </source>
</evidence>
<evidence type="ECO:0000256" key="1">
    <source>
        <dbReference type="SAM" id="MobiDB-lite"/>
    </source>
</evidence>
<dbReference type="Proteomes" id="UP000184383">
    <property type="component" value="Unassembled WGS sequence"/>
</dbReference>
<accession>A0A1L9RMA4</accession>
<dbReference type="OrthoDB" id="67027at2759"/>
<organism evidence="2 3">
    <name type="scientific">Aspergillus wentii DTO 134E9</name>
    <dbReference type="NCBI Taxonomy" id="1073089"/>
    <lineage>
        <taxon>Eukaryota</taxon>
        <taxon>Fungi</taxon>
        <taxon>Dikarya</taxon>
        <taxon>Ascomycota</taxon>
        <taxon>Pezizomycotina</taxon>
        <taxon>Eurotiomycetes</taxon>
        <taxon>Eurotiomycetidae</taxon>
        <taxon>Eurotiales</taxon>
        <taxon>Aspergillaceae</taxon>
        <taxon>Aspergillus</taxon>
        <taxon>Aspergillus subgen. Cremei</taxon>
    </lineage>
</organism>
<dbReference type="Gene3D" id="1.10.1520.10">
    <property type="entry name" value="Ribonuclease III domain"/>
    <property type="match status" value="1"/>
</dbReference>
<feature type="region of interest" description="Disordered" evidence="1">
    <location>
        <begin position="456"/>
        <end position="480"/>
    </location>
</feature>
<dbReference type="GO" id="GO:0006396">
    <property type="term" value="P:RNA processing"/>
    <property type="evidence" value="ECO:0007669"/>
    <property type="project" value="InterPro"/>
</dbReference>
<evidence type="ECO:0000313" key="2">
    <source>
        <dbReference type="EMBL" id="OJJ36066.1"/>
    </source>
</evidence>
<feature type="compositionally biased region" description="Polar residues" evidence="1">
    <location>
        <begin position="284"/>
        <end position="296"/>
    </location>
</feature>
<dbReference type="STRING" id="1073089.A0A1L9RMA4"/>
<dbReference type="InterPro" id="IPR036389">
    <property type="entry name" value="RNase_III_sf"/>
</dbReference>
<proteinExistence type="predicted"/>
<sequence>MPTDDDVRSVEAIIGYVFASKDWIRRALQAAGADEDNYDGCRSLSMAGIKLLEMFTTIPLCEKGVNREWIHNTTKEFMNKNHFARVAKRTGIANFISYNKRTSPDSPAVLRKVVTAIIGAVFIDRWDFMTTFVIALRILIDKKTTITSTTSDWSLISHAESITCFLDSLISSRLATTIPAQPVPSFPLNPTTSFTSDAQIMQCFNNNLDDTIWACPEGLGSSYPLHGNDQFNPLELVPYANDQDIYTDSFDPWSFGHAGNNGLDFQSILQTEMVDENQVAESFDLSTPGSLNTPNDPVTVGDPCSNTGVNQLPGRSKRPRAPTSANDADTRRRRKRTHDQCDQIEQYPGHSALEDSSLALDIQDKRKISEMRFSIALLNALITAASPESILALQKVLREARRDTGYRQRPLSELTQKQKFDFIKQCDSEVATIKLFQAYLILDLFKKNGGSEATSVSGYVHSTPSTLPHRSTRSGNPQNHDDAAIAQAMMGEIFPAMQQGTDEYKKRIREFKTLRTIAKRLYIMEQKFGPGVFGLMLDVRLSTSSDVFNLDTMFRRPKNEEFKLFVDLLEKSKGQLLRDWGRMVNPAIEAMLQGTLHLNEEYIIEKLDATIVQEERDHHLLSYVS</sequence>
<evidence type="ECO:0008006" key="4">
    <source>
        <dbReference type="Google" id="ProtNLM"/>
    </source>
</evidence>
<protein>
    <recommendedName>
        <fullName evidence="4">RNase III domain-containing protein</fullName>
    </recommendedName>
</protein>